<protein>
    <recommendedName>
        <fullName evidence="4">Fibrinogen C-terminal domain-containing protein</fullName>
    </recommendedName>
</protein>
<dbReference type="InterPro" id="IPR020837">
    <property type="entry name" value="Fibrinogen_CS"/>
</dbReference>
<keyword evidence="3" id="KW-0732">Signal</keyword>
<dbReference type="Pfam" id="PF00147">
    <property type="entry name" value="Fibrinogen_C"/>
    <property type="match status" value="1"/>
</dbReference>
<dbReference type="PANTHER" id="PTHR19143">
    <property type="entry name" value="FIBRINOGEN/TENASCIN/ANGIOPOEITIN"/>
    <property type="match status" value="1"/>
</dbReference>
<feature type="region of interest" description="Disordered" evidence="2">
    <location>
        <begin position="720"/>
        <end position="770"/>
    </location>
</feature>
<dbReference type="PROSITE" id="PS51406">
    <property type="entry name" value="FIBRINOGEN_C_2"/>
    <property type="match status" value="1"/>
</dbReference>
<dbReference type="PROSITE" id="PS00514">
    <property type="entry name" value="FIBRINOGEN_C_1"/>
    <property type="match status" value="1"/>
</dbReference>
<dbReference type="InterPro" id="IPR036056">
    <property type="entry name" value="Fibrinogen-like_C"/>
</dbReference>
<dbReference type="SMART" id="SM00186">
    <property type="entry name" value="FBG"/>
    <property type="match status" value="1"/>
</dbReference>
<dbReference type="InterPro" id="IPR014716">
    <property type="entry name" value="Fibrinogen_a/b/g_C_1"/>
</dbReference>
<dbReference type="InterPro" id="IPR002181">
    <property type="entry name" value="Fibrinogen_a/b/g_C_dom"/>
</dbReference>
<reference evidence="5 6" key="1">
    <citation type="submission" date="2024-08" db="EMBL/GenBank/DDBJ databases">
        <authorList>
            <person name="Cucini C."/>
            <person name="Frati F."/>
        </authorList>
    </citation>
    <scope>NUCLEOTIDE SEQUENCE [LARGE SCALE GENOMIC DNA]</scope>
</reference>
<dbReference type="Gene3D" id="3.90.215.10">
    <property type="entry name" value="Gamma Fibrinogen, chain A, domain 1"/>
    <property type="match status" value="1"/>
</dbReference>
<accession>A0ABP1PM97</accession>
<dbReference type="SUPFAM" id="SSF56496">
    <property type="entry name" value="Fibrinogen C-terminal domain-like"/>
    <property type="match status" value="1"/>
</dbReference>
<evidence type="ECO:0000256" key="1">
    <source>
        <dbReference type="ARBA" id="ARBA00023157"/>
    </source>
</evidence>
<dbReference type="NCBIfam" id="NF040941">
    <property type="entry name" value="GGGWT_bact"/>
    <property type="match status" value="1"/>
</dbReference>
<gene>
    <name evidence="5" type="ORF">ODALV1_LOCUS1580</name>
</gene>
<evidence type="ECO:0000256" key="2">
    <source>
        <dbReference type="SAM" id="MobiDB-lite"/>
    </source>
</evidence>
<organism evidence="5 6">
    <name type="scientific">Orchesella dallaii</name>
    <dbReference type="NCBI Taxonomy" id="48710"/>
    <lineage>
        <taxon>Eukaryota</taxon>
        <taxon>Metazoa</taxon>
        <taxon>Ecdysozoa</taxon>
        <taxon>Arthropoda</taxon>
        <taxon>Hexapoda</taxon>
        <taxon>Collembola</taxon>
        <taxon>Entomobryomorpha</taxon>
        <taxon>Entomobryoidea</taxon>
        <taxon>Orchesellidae</taxon>
        <taxon>Orchesellinae</taxon>
        <taxon>Orchesella</taxon>
    </lineage>
</organism>
<evidence type="ECO:0000259" key="4">
    <source>
        <dbReference type="PROSITE" id="PS51406"/>
    </source>
</evidence>
<evidence type="ECO:0000313" key="5">
    <source>
        <dbReference type="EMBL" id="CAL8071154.1"/>
    </source>
</evidence>
<dbReference type="InterPro" id="IPR050373">
    <property type="entry name" value="Fibrinogen_C-term_domain"/>
</dbReference>
<dbReference type="InterPro" id="IPR027417">
    <property type="entry name" value="P-loop_NTPase"/>
</dbReference>
<dbReference type="CDD" id="cd00087">
    <property type="entry name" value="FReD"/>
    <property type="match status" value="1"/>
</dbReference>
<dbReference type="Gene3D" id="3.40.50.300">
    <property type="entry name" value="P-loop containing nucleotide triphosphate hydrolases"/>
    <property type="match status" value="1"/>
</dbReference>
<feature type="chain" id="PRO_5046610618" description="Fibrinogen C-terminal domain-containing protein" evidence="3">
    <location>
        <begin position="25"/>
        <end position="1003"/>
    </location>
</feature>
<dbReference type="Proteomes" id="UP001642540">
    <property type="component" value="Unassembled WGS sequence"/>
</dbReference>
<dbReference type="PANTHER" id="PTHR19143:SF458">
    <property type="entry name" value="FIBRINOGEN C-TERMINAL DOMAIN-CONTAINING PROTEIN-RELATED"/>
    <property type="match status" value="1"/>
</dbReference>
<sequence length="1003" mass="114399">MLIIRQILLGLFLMLISTWKPILSQSIEGSSDFFRYDILDVSGESEETEFADSTPFTTNITIFLVGRNGSGVLSTIREILGPNTNCQAPHGTDTSNTLVEYTLKVPSSSEIETGYNIKLVALPEFVDGRPSELDGRILASMKSYIYQNGIPDYYLALSRISDNRIDDEDSPFVQFLNRIELFQQTYIGKPRDDNTVFLLTKLMSERIGRQRRPETKINVFREVIEDYTSYRGQSITVIVGENDVGKDFNAPIEGGYYRLPNGQHYPKNIWEALINITSSDNKEGFAKKQILATVMNSRECNNVTCEVRAVSTSWFYYDDDVHDYLYLLQQSNITVQENEVNDKIQNEFNKASSRTKEQCIIQKLALQLRLQNMNITTENDLPITPSQQTALFHSNRFSSGVSAMLLAEAFNMQMPEYSKSLHVGYGYDFIADEIIPESPFRIDALRPSDVGYELPNFLNCRQLFEPDIKYYKSYSQHVSDYIVERLKYLDFDGKENASDYELDFQLKEGFNLKLDDDSNEPVTLSAVQEIRTVKCTLEKENLHLLLNQKMREAINSMSEFDCTKRASVNEWTSFFIKFGSHIVTESFGGGIMYGSLVGSNLTNILVSENSINSVLNSIMEFTNFSANLQPPAYRIYGGNPNVQLYNPYDLSNDARKLLLNAWTESLRSDFVMLNYDLGLEPISTFIKPFNQEKGEFVEKAIELLLRGDLKYARKVSGSRTGRLSRRLTTKRSSETCQAADPKQNHAGDHHSYSNVTPGPNIKPTQGRPRTCEQIQRSGMNTSGVYHIYPFGMERNGTEVYCDLQTDMGGWTVIQRRNELSGKQVNFFRPWEEYAVGFGITNGSYWLGLNAIFELTKASDVELQIDLTDWEDNVRVAKYTYFEIANSSEKFRLVVYDYSGDAGDSLSSHNGMAFSTKDSDNDLDKNVISCARRYNGAWWYNACHSSNLNGLYMKGNHTSFANGVNWYAWHGHHYSLKRTEMKIRSRNFEAYLRVKDKGSGEIEQ</sequence>
<name>A0ABP1PM97_9HEXA</name>
<evidence type="ECO:0000313" key="6">
    <source>
        <dbReference type="Proteomes" id="UP001642540"/>
    </source>
</evidence>
<evidence type="ECO:0000256" key="3">
    <source>
        <dbReference type="SAM" id="SignalP"/>
    </source>
</evidence>
<feature type="domain" description="Fibrinogen C-terminal" evidence="4">
    <location>
        <begin position="762"/>
        <end position="986"/>
    </location>
</feature>
<keyword evidence="6" id="KW-1185">Reference proteome</keyword>
<comment type="caution">
    <text evidence="5">The sequence shown here is derived from an EMBL/GenBank/DDBJ whole genome shotgun (WGS) entry which is preliminary data.</text>
</comment>
<proteinExistence type="predicted"/>
<feature type="compositionally biased region" description="Basic and acidic residues" evidence="2">
    <location>
        <begin position="742"/>
        <end position="751"/>
    </location>
</feature>
<keyword evidence="1" id="KW-1015">Disulfide bond</keyword>
<dbReference type="EMBL" id="CAXLJM020000004">
    <property type="protein sequence ID" value="CAL8071154.1"/>
    <property type="molecule type" value="Genomic_DNA"/>
</dbReference>
<feature type="signal peptide" evidence="3">
    <location>
        <begin position="1"/>
        <end position="24"/>
    </location>
</feature>